<dbReference type="InterPro" id="IPR011009">
    <property type="entry name" value="Kinase-like_dom_sf"/>
</dbReference>
<keyword evidence="5" id="KW-0418">Kinase</keyword>
<dbReference type="EMBL" id="JBANRG010000020">
    <property type="protein sequence ID" value="KAK7457218.1"/>
    <property type="molecule type" value="Genomic_DNA"/>
</dbReference>
<dbReference type="SUPFAM" id="SSF56112">
    <property type="entry name" value="Protein kinase-like (PK-like)"/>
    <property type="match status" value="1"/>
</dbReference>
<dbReference type="PROSITE" id="PS00107">
    <property type="entry name" value="PROTEIN_KINASE_ATP"/>
    <property type="match status" value="1"/>
</dbReference>
<evidence type="ECO:0000256" key="5">
    <source>
        <dbReference type="ARBA" id="ARBA00022777"/>
    </source>
</evidence>
<proteinExistence type="inferred from homology"/>
<dbReference type="Gene3D" id="1.10.510.10">
    <property type="entry name" value="Transferase(Phosphotransferase) domain 1"/>
    <property type="match status" value="1"/>
</dbReference>
<evidence type="ECO:0000256" key="3">
    <source>
        <dbReference type="ARBA" id="ARBA00022679"/>
    </source>
</evidence>
<keyword evidence="6 9" id="KW-0067">ATP-binding</keyword>
<protein>
    <recommendedName>
        <fullName evidence="1">non-specific serine/threonine protein kinase</fullName>
        <ecNumber evidence="1">2.7.11.1</ecNumber>
    </recommendedName>
</protein>
<evidence type="ECO:0000256" key="11">
    <source>
        <dbReference type="SAM" id="MobiDB-lite"/>
    </source>
</evidence>
<keyword evidence="4 9" id="KW-0547">Nucleotide-binding</keyword>
<name>A0ABR1JBW5_9AGAR</name>
<dbReference type="InterPro" id="IPR000719">
    <property type="entry name" value="Prot_kinase_dom"/>
</dbReference>
<dbReference type="PANTHER" id="PTHR47634">
    <property type="entry name" value="PROTEIN KINASE DOMAIN-CONTAINING PROTEIN-RELATED"/>
    <property type="match status" value="1"/>
</dbReference>
<evidence type="ECO:0000259" key="12">
    <source>
        <dbReference type="PROSITE" id="PS50011"/>
    </source>
</evidence>
<feature type="domain" description="Protein kinase" evidence="12">
    <location>
        <begin position="57"/>
        <end position="427"/>
    </location>
</feature>
<feature type="region of interest" description="Disordered" evidence="11">
    <location>
        <begin position="1"/>
        <end position="32"/>
    </location>
</feature>
<dbReference type="PANTHER" id="PTHR47634:SF9">
    <property type="entry name" value="PROTEIN KINASE DOMAIN-CONTAINING PROTEIN-RELATED"/>
    <property type="match status" value="1"/>
</dbReference>
<dbReference type="PROSITE" id="PS50011">
    <property type="entry name" value="PROTEIN_KINASE_DOM"/>
    <property type="match status" value="1"/>
</dbReference>
<dbReference type="SMART" id="SM00220">
    <property type="entry name" value="S_TKc"/>
    <property type="match status" value="1"/>
</dbReference>
<feature type="binding site" evidence="9">
    <location>
        <position position="86"/>
    </location>
    <ligand>
        <name>ATP</name>
        <dbReference type="ChEBI" id="CHEBI:30616"/>
    </ligand>
</feature>
<evidence type="ECO:0000256" key="10">
    <source>
        <dbReference type="RuleBase" id="RU000304"/>
    </source>
</evidence>
<comment type="caution">
    <text evidence="13">The sequence shown here is derived from an EMBL/GenBank/DDBJ whole genome shotgun (WGS) entry which is preliminary data.</text>
</comment>
<dbReference type="Gene3D" id="3.30.200.20">
    <property type="entry name" value="Phosphorylase Kinase, domain 1"/>
    <property type="match status" value="1"/>
</dbReference>
<comment type="similarity">
    <text evidence="10">Belongs to the protein kinase superfamily.</text>
</comment>
<keyword evidence="3" id="KW-0808">Transferase</keyword>
<keyword evidence="14" id="KW-1185">Reference proteome</keyword>
<organism evidence="13 14">
    <name type="scientific">Marasmiellus scandens</name>
    <dbReference type="NCBI Taxonomy" id="2682957"/>
    <lineage>
        <taxon>Eukaryota</taxon>
        <taxon>Fungi</taxon>
        <taxon>Dikarya</taxon>
        <taxon>Basidiomycota</taxon>
        <taxon>Agaricomycotina</taxon>
        <taxon>Agaricomycetes</taxon>
        <taxon>Agaricomycetidae</taxon>
        <taxon>Agaricales</taxon>
        <taxon>Marasmiineae</taxon>
        <taxon>Omphalotaceae</taxon>
        <taxon>Marasmiellus</taxon>
    </lineage>
</organism>
<comment type="catalytic activity">
    <reaction evidence="7">
        <text>L-threonyl-[protein] + ATP = O-phospho-L-threonyl-[protein] + ADP + H(+)</text>
        <dbReference type="Rhea" id="RHEA:46608"/>
        <dbReference type="Rhea" id="RHEA-COMP:11060"/>
        <dbReference type="Rhea" id="RHEA-COMP:11605"/>
        <dbReference type="ChEBI" id="CHEBI:15378"/>
        <dbReference type="ChEBI" id="CHEBI:30013"/>
        <dbReference type="ChEBI" id="CHEBI:30616"/>
        <dbReference type="ChEBI" id="CHEBI:61977"/>
        <dbReference type="ChEBI" id="CHEBI:456216"/>
        <dbReference type="EC" id="2.7.11.1"/>
    </reaction>
</comment>
<evidence type="ECO:0000256" key="2">
    <source>
        <dbReference type="ARBA" id="ARBA00022527"/>
    </source>
</evidence>
<evidence type="ECO:0000256" key="9">
    <source>
        <dbReference type="PROSITE-ProRule" id="PRU10141"/>
    </source>
</evidence>
<dbReference type="EC" id="2.7.11.1" evidence="1"/>
<accession>A0ABR1JBW5</accession>
<gene>
    <name evidence="13" type="ORF">VKT23_010521</name>
</gene>
<sequence length="430" mass="48600">MSSLSSSPIPSSHTAPESGDGDSGYPEEDLRIGQNSPGYFPARLGQPLGSKNDNQRYCVSRKLGWGQFSSVWLARDRKENRFVALKILTHECTKALQASDTDKRSDEIAMLQKICSADRSHRGFVHTLELYDSFTFDGPQGNHICLVTEPLSFSLAEIRTEIGELQGDMSLTMILTKRITKHILYALEYLHDVCGIIHGDIKHDNILCRPTDLDAVITQALIQYPSISYTCDTRATPSIVPIISQPLPPSAELTIPTLETIFVLSDFGHSHWQKHHFQETIQPNALRAPEVILGYPWAASADIWNLGCLVAELLTGFWLFKYHATEGWTWEEDLLVRMTETTGCEFDPAFLAKCQHSKKFFKEDGSFAHFTEHTEPTWSIERLLDNFASDDCGKESFKSCAQFIRRCLRFVPEERPSARELIEDPWLADV</sequence>
<dbReference type="Proteomes" id="UP001498398">
    <property type="component" value="Unassembled WGS sequence"/>
</dbReference>
<dbReference type="InterPro" id="IPR008271">
    <property type="entry name" value="Ser/Thr_kinase_AS"/>
</dbReference>
<dbReference type="InterPro" id="IPR017441">
    <property type="entry name" value="Protein_kinase_ATP_BS"/>
</dbReference>
<evidence type="ECO:0000256" key="8">
    <source>
        <dbReference type="ARBA" id="ARBA00048679"/>
    </source>
</evidence>
<evidence type="ECO:0000313" key="14">
    <source>
        <dbReference type="Proteomes" id="UP001498398"/>
    </source>
</evidence>
<evidence type="ECO:0000256" key="1">
    <source>
        <dbReference type="ARBA" id="ARBA00012513"/>
    </source>
</evidence>
<evidence type="ECO:0000256" key="7">
    <source>
        <dbReference type="ARBA" id="ARBA00047899"/>
    </source>
</evidence>
<reference evidence="13 14" key="1">
    <citation type="submission" date="2024-01" db="EMBL/GenBank/DDBJ databases">
        <title>A draft genome for the cacao thread blight pathogen Marasmiellus scandens.</title>
        <authorList>
            <person name="Baruah I.K."/>
            <person name="Leung J."/>
            <person name="Bukari Y."/>
            <person name="Amoako-Attah I."/>
            <person name="Meinhardt L.W."/>
            <person name="Bailey B.A."/>
            <person name="Cohen S.P."/>
        </authorList>
    </citation>
    <scope>NUCLEOTIDE SEQUENCE [LARGE SCALE GENOMIC DNA]</scope>
    <source>
        <strain evidence="13 14">GH-19</strain>
    </source>
</reference>
<comment type="catalytic activity">
    <reaction evidence="8">
        <text>L-seryl-[protein] + ATP = O-phospho-L-seryl-[protein] + ADP + H(+)</text>
        <dbReference type="Rhea" id="RHEA:17989"/>
        <dbReference type="Rhea" id="RHEA-COMP:9863"/>
        <dbReference type="Rhea" id="RHEA-COMP:11604"/>
        <dbReference type="ChEBI" id="CHEBI:15378"/>
        <dbReference type="ChEBI" id="CHEBI:29999"/>
        <dbReference type="ChEBI" id="CHEBI:30616"/>
        <dbReference type="ChEBI" id="CHEBI:83421"/>
        <dbReference type="ChEBI" id="CHEBI:456216"/>
        <dbReference type="EC" id="2.7.11.1"/>
    </reaction>
</comment>
<dbReference type="InterPro" id="IPR051334">
    <property type="entry name" value="SRPK"/>
</dbReference>
<evidence type="ECO:0000256" key="6">
    <source>
        <dbReference type="ARBA" id="ARBA00022840"/>
    </source>
</evidence>
<evidence type="ECO:0000313" key="13">
    <source>
        <dbReference type="EMBL" id="KAK7457218.1"/>
    </source>
</evidence>
<evidence type="ECO:0000256" key="4">
    <source>
        <dbReference type="ARBA" id="ARBA00022741"/>
    </source>
</evidence>
<dbReference type="Pfam" id="PF00069">
    <property type="entry name" value="Pkinase"/>
    <property type="match status" value="2"/>
</dbReference>
<feature type="compositionally biased region" description="Low complexity" evidence="11">
    <location>
        <begin position="1"/>
        <end position="12"/>
    </location>
</feature>
<keyword evidence="2 10" id="KW-0723">Serine/threonine-protein kinase</keyword>
<dbReference type="PROSITE" id="PS00108">
    <property type="entry name" value="PROTEIN_KINASE_ST"/>
    <property type="match status" value="1"/>
</dbReference>